<feature type="transmembrane region" description="Helical" evidence="1">
    <location>
        <begin position="17"/>
        <end position="39"/>
    </location>
</feature>
<feature type="transmembrane region" description="Helical" evidence="1">
    <location>
        <begin position="84"/>
        <end position="111"/>
    </location>
</feature>
<keyword evidence="1" id="KW-0812">Transmembrane</keyword>
<accession>A0A5N6NJP4</accession>
<comment type="caution">
    <text evidence="2">The sequence shown here is derived from an EMBL/GenBank/DDBJ whole genome shotgun (WGS) entry which is preliminary data.</text>
</comment>
<keyword evidence="3" id="KW-1185">Reference proteome</keyword>
<feature type="transmembrane region" description="Helical" evidence="1">
    <location>
        <begin position="145"/>
        <end position="165"/>
    </location>
</feature>
<dbReference type="AlphaFoldDB" id="A0A5N6NJP4"/>
<gene>
    <name evidence="2" type="ORF">E3N88_21365</name>
</gene>
<sequence>MEASNSSINEAYWPLPYLYSSFTSIWIVFASCWIINTYVNRHFQQVNNLQWTLASVPCVKSLQLAFSFLFWYSCFYFQTCSLWMSFGVYVTGLLFETASIMSFLLIAHGYCITSERLSVPERRAMAVLGCVYYLILVGHRASIPYFSILLMLDYLLIFFVIFNHITQNLSLLREQLNYIEDEDIHEMHDAVYTKYLMFKKFKGAMHIVAIAEISIFIHMDSSVESYWMKLLVREWAHFCIFLYIGWIFRSQDLAPRFSVMPTHKSKRERIVPPIYSIELDAASFKDFSSREWQIGVPTSEDRSSNDSILVVIQHPHASRPVLVSSGSGVNASEEMSSFKTGSQCDSILNIIRFINIFDQNWNLRMPLTEMCKNYLICSSREFPTSMP</sequence>
<protein>
    <submittedName>
        <fullName evidence="2">Uncharacterized protein</fullName>
    </submittedName>
</protein>
<keyword evidence="1" id="KW-1133">Transmembrane helix</keyword>
<keyword evidence="1" id="KW-0472">Membrane</keyword>
<dbReference type="PANTHER" id="PTHR36329">
    <property type="entry name" value="TRANSMEMBRANE PROTEIN"/>
    <property type="match status" value="1"/>
</dbReference>
<evidence type="ECO:0000256" key="1">
    <source>
        <dbReference type="SAM" id="Phobius"/>
    </source>
</evidence>
<evidence type="ECO:0000313" key="2">
    <source>
        <dbReference type="EMBL" id="KAD4889292.1"/>
    </source>
</evidence>
<dbReference type="Proteomes" id="UP000326396">
    <property type="component" value="Linkage Group LG19"/>
</dbReference>
<name>A0A5N6NJP4_9ASTR</name>
<dbReference type="PANTHER" id="PTHR36329:SF1">
    <property type="entry name" value="TRANSMEMBRANE PROTEIN"/>
    <property type="match status" value="1"/>
</dbReference>
<organism evidence="2 3">
    <name type="scientific">Mikania micrantha</name>
    <name type="common">bitter vine</name>
    <dbReference type="NCBI Taxonomy" id="192012"/>
    <lineage>
        <taxon>Eukaryota</taxon>
        <taxon>Viridiplantae</taxon>
        <taxon>Streptophyta</taxon>
        <taxon>Embryophyta</taxon>
        <taxon>Tracheophyta</taxon>
        <taxon>Spermatophyta</taxon>
        <taxon>Magnoliopsida</taxon>
        <taxon>eudicotyledons</taxon>
        <taxon>Gunneridae</taxon>
        <taxon>Pentapetalae</taxon>
        <taxon>asterids</taxon>
        <taxon>campanulids</taxon>
        <taxon>Asterales</taxon>
        <taxon>Asteraceae</taxon>
        <taxon>Asteroideae</taxon>
        <taxon>Heliantheae alliance</taxon>
        <taxon>Eupatorieae</taxon>
        <taxon>Mikania</taxon>
    </lineage>
</organism>
<proteinExistence type="predicted"/>
<dbReference type="EMBL" id="SZYD01000011">
    <property type="protein sequence ID" value="KAD4889292.1"/>
    <property type="molecule type" value="Genomic_DNA"/>
</dbReference>
<dbReference type="OrthoDB" id="2016402at2759"/>
<evidence type="ECO:0000313" key="3">
    <source>
        <dbReference type="Proteomes" id="UP000326396"/>
    </source>
</evidence>
<feature type="transmembrane region" description="Helical" evidence="1">
    <location>
        <begin position="51"/>
        <end position="72"/>
    </location>
</feature>
<reference evidence="2 3" key="1">
    <citation type="submission" date="2019-05" db="EMBL/GenBank/DDBJ databases">
        <title>Mikania micrantha, genome provides insights into the molecular mechanism of rapid growth.</title>
        <authorList>
            <person name="Liu B."/>
        </authorList>
    </citation>
    <scope>NUCLEOTIDE SEQUENCE [LARGE SCALE GENOMIC DNA]</scope>
    <source>
        <strain evidence="2">NLD-2019</strain>
        <tissue evidence="2">Leaf</tissue>
    </source>
</reference>